<dbReference type="InterPro" id="IPR000515">
    <property type="entry name" value="MetI-like"/>
</dbReference>
<keyword evidence="7 8" id="KW-0472">Membrane</keyword>
<evidence type="ECO:0000313" key="10">
    <source>
        <dbReference type="EMBL" id="ALF47845.1"/>
    </source>
</evidence>
<gene>
    <name evidence="10" type="ORF">CCON33237_1178</name>
</gene>
<dbReference type="InterPro" id="IPR010065">
    <property type="entry name" value="AA_ABC_transptr_permease_3TM"/>
</dbReference>
<dbReference type="NCBIfam" id="TIGR01726">
    <property type="entry name" value="HEQRo_perm_3TM"/>
    <property type="match status" value="1"/>
</dbReference>
<accession>A0A0M4STR8</accession>
<feature type="transmembrane region" description="Helical" evidence="8">
    <location>
        <begin position="193"/>
        <end position="211"/>
    </location>
</feature>
<evidence type="ECO:0000256" key="2">
    <source>
        <dbReference type="ARBA" id="ARBA00010072"/>
    </source>
</evidence>
<dbReference type="PANTHER" id="PTHR30614:SF36">
    <property type="entry name" value="ABC TRANSPORTER MEMBRANE-SPANNING PERMEASE-GLUTAMINE TRANSPORT"/>
    <property type="match status" value="1"/>
</dbReference>
<evidence type="ECO:0000256" key="5">
    <source>
        <dbReference type="ARBA" id="ARBA00022692"/>
    </source>
</evidence>
<dbReference type="CDD" id="cd06261">
    <property type="entry name" value="TM_PBP2"/>
    <property type="match status" value="1"/>
</dbReference>
<dbReference type="InterPro" id="IPR043429">
    <property type="entry name" value="ArtM/GltK/GlnP/TcyL/YhdX-like"/>
</dbReference>
<evidence type="ECO:0000256" key="6">
    <source>
        <dbReference type="ARBA" id="ARBA00022989"/>
    </source>
</evidence>
<dbReference type="EMBL" id="CP012541">
    <property type="protein sequence ID" value="ALF47845.1"/>
    <property type="molecule type" value="Genomic_DNA"/>
</dbReference>
<dbReference type="RefSeq" id="WP_054196812.1">
    <property type="nucleotide sequence ID" value="NZ_CABMKQ010000030.1"/>
</dbReference>
<organism evidence="10 11">
    <name type="scientific">Campylobacter concisus</name>
    <dbReference type="NCBI Taxonomy" id="199"/>
    <lineage>
        <taxon>Bacteria</taxon>
        <taxon>Pseudomonadati</taxon>
        <taxon>Campylobacterota</taxon>
        <taxon>Epsilonproteobacteria</taxon>
        <taxon>Campylobacterales</taxon>
        <taxon>Campylobacteraceae</taxon>
        <taxon>Campylobacter</taxon>
    </lineage>
</organism>
<dbReference type="GO" id="GO:0022857">
    <property type="term" value="F:transmembrane transporter activity"/>
    <property type="evidence" value="ECO:0007669"/>
    <property type="project" value="InterPro"/>
</dbReference>
<comment type="subcellular location">
    <subcellularLocation>
        <location evidence="1">Cell inner membrane</location>
        <topology evidence="1">Multi-pass membrane protein</topology>
    </subcellularLocation>
    <subcellularLocation>
        <location evidence="8">Cell membrane</location>
        <topology evidence="8">Multi-pass membrane protein</topology>
    </subcellularLocation>
</comment>
<dbReference type="PANTHER" id="PTHR30614">
    <property type="entry name" value="MEMBRANE COMPONENT OF AMINO ACID ABC TRANSPORTER"/>
    <property type="match status" value="1"/>
</dbReference>
<feature type="transmembrane region" description="Helical" evidence="8">
    <location>
        <begin position="51"/>
        <end position="77"/>
    </location>
</feature>
<keyword evidence="4" id="KW-1003">Cell membrane</keyword>
<dbReference type="GO" id="GO:0043190">
    <property type="term" value="C:ATP-binding cassette (ABC) transporter complex"/>
    <property type="evidence" value="ECO:0007669"/>
    <property type="project" value="InterPro"/>
</dbReference>
<dbReference type="KEGG" id="ccoc:CCON33237_1178"/>
<comment type="similarity">
    <text evidence="2">Belongs to the binding-protein-dependent transport system permease family. HisMQ subfamily.</text>
</comment>
<evidence type="ECO:0000256" key="4">
    <source>
        <dbReference type="ARBA" id="ARBA00022475"/>
    </source>
</evidence>
<dbReference type="Gene3D" id="1.10.3720.10">
    <property type="entry name" value="MetI-like"/>
    <property type="match status" value="1"/>
</dbReference>
<feature type="transmembrane region" description="Helical" evidence="8">
    <location>
        <begin position="20"/>
        <end position="44"/>
    </location>
</feature>
<dbReference type="AlphaFoldDB" id="A0A0M4STR8"/>
<dbReference type="Proteomes" id="UP000066049">
    <property type="component" value="Chromosome"/>
</dbReference>
<dbReference type="GO" id="GO:0006865">
    <property type="term" value="P:amino acid transport"/>
    <property type="evidence" value="ECO:0007669"/>
    <property type="project" value="TreeGrafter"/>
</dbReference>
<feature type="transmembrane region" description="Helical" evidence="8">
    <location>
        <begin position="83"/>
        <end position="103"/>
    </location>
</feature>
<proteinExistence type="inferred from homology"/>
<name>A0A0M4STR8_9BACT</name>
<evidence type="ECO:0000259" key="9">
    <source>
        <dbReference type="PROSITE" id="PS50928"/>
    </source>
</evidence>
<feature type="transmembrane region" description="Helical" evidence="8">
    <location>
        <begin position="164"/>
        <end position="181"/>
    </location>
</feature>
<sequence length="222" mass="25146">MQGVSILFDTQNLLRLFEGLVVSTEISFISIFISIIGGLVLGVLMSMKNKFIYFILKICLEIVRIMPQIVWLFLFYFGVSKAFGMHISAFTASLIVFSLWGVFEMMDIVRGAITSIPKHQFESAASLGLGKFQIYSHVIIPLATRRLVPGAVNLLSRMIKTTSIVVLIGVVEVVKVGQQIIERNVFTNPMAPFWIYTLIFFLYFVICYPVSKLSKKLEKKWS</sequence>
<evidence type="ECO:0000256" key="8">
    <source>
        <dbReference type="RuleBase" id="RU363032"/>
    </source>
</evidence>
<evidence type="ECO:0000256" key="7">
    <source>
        <dbReference type="ARBA" id="ARBA00023136"/>
    </source>
</evidence>
<evidence type="ECO:0000256" key="1">
    <source>
        <dbReference type="ARBA" id="ARBA00004429"/>
    </source>
</evidence>
<keyword evidence="5 8" id="KW-0812">Transmembrane</keyword>
<evidence type="ECO:0000313" key="11">
    <source>
        <dbReference type="Proteomes" id="UP000066049"/>
    </source>
</evidence>
<keyword evidence="6 8" id="KW-1133">Transmembrane helix</keyword>
<dbReference type="PROSITE" id="PS50928">
    <property type="entry name" value="ABC_TM1"/>
    <property type="match status" value="1"/>
</dbReference>
<dbReference type="PATRIC" id="fig|199.248.peg.1215"/>
<dbReference type="SUPFAM" id="SSF161098">
    <property type="entry name" value="MetI-like"/>
    <property type="match status" value="1"/>
</dbReference>
<evidence type="ECO:0000256" key="3">
    <source>
        <dbReference type="ARBA" id="ARBA00022448"/>
    </source>
</evidence>
<keyword evidence="3 8" id="KW-0813">Transport</keyword>
<dbReference type="Pfam" id="PF00528">
    <property type="entry name" value="BPD_transp_1"/>
    <property type="match status" value="1"/>
</dbReference>
<dbReference type="GeneID" id="28662852"/>
<dbReference type="InterPro" id="IPR035906">
    <property type="entry name" value="MetI-like_sf"/>
</dbReference>
<protein>
    <submittedName>
        <fullName evidence="10">Amino acid ABC transporter, permease protein</fullName>
    </submittedName>
</protein>
<reference evidence="11" key="1">
    <citation type="submission" date="2015-08" db="EMBL/GenBank/DDBJ databases">
        <title>Comparative genomics of the Campylobacter concisus group.</title>
        <authorList>
            <person name="Miller W.G."/>
            <person name="Yee E."/>
            <person name="Chapman M.H."/>
            <person name="Huynh S."/>
            <person name="Bono J.L."/>
            <person name="On S.L.W."/>
            <person name="St Leger J."/>
            <person name="Foster G."/>
            <person name="Parker C.T."/>
        </authorList>
    </citation>
    <scope>NUCLEOTIDE SEQUENCE [LARGE SCALE GENOMIC DNA]</scope>
    <source>
        <strain evidence="11">ATCC 33237</strain>
    </source>
</reference>
<feature type="domain" description="ABC transmembrane type-1" evidence="9">
    <location>
        <begin position="20"/>
        <end position="214"/>
    </location>
</feature>